<keyword evidence="2" id="KW-1185">Reference proteome</keyword>
<protein>
    <recommendedName>
        <fullName evidence="3">F-box domain-containing protein</fullName>
    </recommendedName>
</protein>
<proteinExistence type="predicted"/>
<gene>
    <name evidence="1" type="ORF">BT96DRAFT_757706</name>
</gene>
<organism evidence="1 2">
    <name type="scientific">Gymnopus androsaceus JB14</name>
    <dbReference type="NCBI Taxonomy" id="1447944"/>
    <lineage>
        <taxon>Eukaryota</taxon>
        <taxon>Fungi</taxon>
        <taxon>Dikarya</taxon>
        <taxon>Basidiomycota</taxon>
        <taxon>Agaricomycotina</taxon>
        <taxon>Agaricomycetes</taxon>
        <taxon>Agaricomycetidae</taxon>
        <taxon>Agaricales</taxon>
        <taxon>Marasmiineae</taxon>
        <taxon>Omphalotaceae</taxon>
        <taxon>Gymnopus</taxon>
    </lineage>
</organism>
<feature type="non-terminal residue" evidence="1">
    <location>
        <position position="79"/>
    </location>
</feature>
<feature type="non-terminal residue" evidence="1">
    <location>
        <position position="1"/>
    </location>
</feature>
<dbReference type="Proteomes" id="UP000799118">
    <property type="component" value="Unassembled WGS sequence"/>
</dbReference>
<evidence type="ECO:0008006" key="3">
    <source>
        <dbReference type="Google" id="ProtNLM"/>
    </source>
</evidence>
<name>A0A6A4GMC7_9AGAR</name>
<sequence length="79" mass="8946">ISELTRETNAKLVELALFRNILSPVRRVPLKILSEIFVLVCSPEHGIFMPFDDIIKDTCVISGVCVAWRKAAHATPRLW</sequence>
<reference evidence="1" key="1">
    <citation type="journal article" date="2019" name="Environ. Microbiol.">
        <title>Fungal ecological strategies reflected in gene transcription - a case study of two litter decomposers.</title>
        <authorList>
            <person name="Barbi F."/>
            <person name="Kohler A."/>
            <person name="Barry K."/>
            <person name="Baskaran P."/>
            <person name="Daum C."/>
            <person name="Fauchery L."/>
            <person name="Ihrmark K."/>
            <person name="Kuo A."/>
            <person name="LaButti K."/>
            <person name="Lipzen A."/>
            <person name="Morin E."/>
            <person name="Grigoriev I.V."/>
            <person name="Henrissat B."/>
            <person name="Lindahl B."/>
            <person name="Martin F."/>
        </authorList>
    </citation>
    <scope>NUCLEOTIDE SEQUENCE</scope>
    <source>
        <strain evidence="1">JB14</strain>
    </source>
</reference>
<evidence type="ECO:0000313" key="2">
    <source>
        <dbReference type="Proteomes" id="UP000799118"/>
    </source>
</evidence>
<accession>A0A6A4GMC7</accession>
<dbReference type="AlphaFoldDB" id="A0A6A4GMC7"/>
<dbReference type="OrthoDB" id="3045540at2759"/>
<dbReference type="EMBL" id="ML769854">
    <property type="protein sequence ID" value="KAE9386718.1"/>
    <property type="molecule type" value="Genomic_DNA"/>
</dbReference>
<evidence type="ECO:0000313" key="1">
    <source>
        <dbReference type="EMBL" id="KAE9386718.1"/>
    </source>
</evidence>